<keyword evidence="1" id="KW-0472">Membrane</keyword>
<name>A0ABP7HP26_9ACTN</name>
<feature type="transmembrane region" description="Helical" evidence="1">
    <location>
        <begin position="317"/>
        <end position="336"/>
    </location>
</feature>
<keyword evidence="1" id="KW-0812">Transmembrane</keyword>
<evidence type="ECO:0000256" key="1">
    <source>
        <dbReference type="SAM" id="Phobius"/>
    </source>
</evidence>
<evidence type="ECO:0000313" key="2">
    <source>
        <dbReference type="EMBL" id="GAA3793545.1"/>
    </source>
</evidence>
<dbReference type="SUPFAM" id="SSF52540">
    <property type="entry name" value="P-loop containing nucleoside triphosphate hydrolases"/>
    <property type="match status" value="2"/>
</dbReference>
<keyword evidence="3" id="KW-1185">Reference proteome</keyword>
<organism evidence="2 3">
    <name type="scientific">Sphaerisporangium flaviroseum</name>
    <dbReference type="NCBI Taxonomy" id="509199"/>
    <lineage>
        <taxon>Bacteria</taxon>
        <taxon>Bacillati</taxon>
        <taxon>Actinomycetota</taxon>
        <taxon>Actinomycetes</taxon>
        <taxon>Streptosporangiales</taxon>
        <taxon>Streptosporangiaceae</taxon>
        <taxon>Sphaerisporangium</taxon>
    </lineage>
</organism>
<dbReference type="RefSeq" id="WP_344934939.1">
    <property type="nucleotide sequence ID" value="NZ_BAAAZR010000001.1"/>
</dbReference>
<dbReference type="Proteomes" id="UP001500888">
    <property type="component" value="Unassembled WGS sequence"/>
</dbReference>
<feature type="transmembrane region" description="Helical" evidence="1">
    <location>
        <begin position="101"/>
        <end position="122"/>
    </location>
</feature>
<dbReference type="InterPro" id="IPR027417">
    <property type="entry name" value="P-loop_NTPase"/>
</dbReference>
<accession>A0ABP7HP26</accession>
<comment type="caution">
    <text evidence="2">The sequence shown here is derived from an EMBL/GenBank/DDBJ whole genome shotgun (WGS) entry which is preliminary data.</text>
</comment>
<protein>
    <recommendedName>
        <fullName evidence="4">KAP NTPase domain-containing protein</fullName>
    </recommendedName>
</protein>
<evidence type="ECO:0008006" key="4">
    <source>
        <dbReference type="Google" id="ProtNLM"/>
    </source>
</evidence>
<evidence type="ECO:0000313" key="3">
    <source>
        <dbReference type="Proteomes" id="UP001500888"/>
    </source>
</evidence>
<sequence>MASPRPFPAVLFYEDLALRELYMKALSRTLKASEIRDGFDNVGVKPLHIRMEMLRDAADIFAVVPEYEAYLAARQRVRVRLDVFIDDLRATLREDQLRGPLAGVGYTVTVAGLVAATLSMIIDWGVPWIVGVPMVLVGGLALFASWASTRPMAFAFLDRLHGLIQPLANGPWRARTARVMLIAALEKDELAAQIRQRINALRWNRFDHDFRVAASPGLSEAFDSAYHVPTMVARELDGLLGRLSGASIGIAGPRGSGKSTLIRRYCEEHAEVADQGDLRCQVSAPVEYAPRDFVLHLFATFCRHSLRYFATVGRPRFGPRLARTVLAYWLVAWAIVEWPEQVLSILTNLSSLLAPLLEPLFEVAAREIPEGLADELLGSAEAVARLLSILVIGAGIIHVLVRAHRHGRARRSGPPARLVAQARGHLVQIRYLQTFTSGWSGTVKLPAWVEGQASRGHSRAEQPLSYPEIVSAFRAHAQDVAAHLQPRHSVYIGIDELDKLGSGADAERFLNEIKGIFGLPTPIS</sequence>
<feature type="transmembrane region" description="Helical" evidence="1">
    <location>
        <begin position="128"/>
        <end position="147"/>
    </location>
</feature>
<reference evidence="3" key="1">
    <citation type="journal article" date="2019" name="Int. J. Syst. Evol. Microbiol.">
        <title>The Global Catalogue of Microorganisms (GCM) 10K type strain sequencing project: providing services to taxonomists for standard genome sequencing and annotation.</title>
        <authorList>
            <consortium name="The Broad Institute Genomics Platform"/>
            <consortium name="The Broad Institute Genome Sequencing Center for Infectious Disease"/>
            <person name="Wu L."/>
            <person name="Ma J."/>
        </authorList>
    </citation>
    <scope>NUCLEOTIDE SEQUENCE [LARGE SCALE GENOMIC DNA]</scope>
    <source>
        <strain evidence="3">JCM 16908</strain>
    </source>
</reference>
<keyword evidence="1" id="KW-1133">Transmembrane helix</keyword>
<gene>
    <name evidence="2" type="ORF">GCM10022226_11090</name>
</gene>
<proteinExistence type="predicted"/>
<dbReference type="EMBL" id="BAAAZR010000001">
    <property type="protein sequence ID" value="GAA3793545.1"/>
    <property type="molecule type" value="Genomic_DNA"/>
</dbReference>
<feature type="transmembrane region" description="Helical" evidence="1">
    <location>
        <begin position="382"/>
        <end position="401"/>
    </location>
</feature>